<dbReference type="InterPro" id="IPR036188">
    <property type="entry name" value="FAD/NAD-bd_sf"/>
</dbReference>
<reference evidence="7" key="1">
    <citation type="submission" date="2022-12" db="EMBL/GenBank/DDBJ databases">
        <title>Polyphasic identification of a Novel Hot-Spring Cyanobacterium Ocullathermofonsia sinensis gen nov. sp. nov. and Genomic Insights on its Adaptations to the Thermal Habitat.</title>
        <authorList>
            <person name="Daroch M."/>
            <person name="Tang J."/>
            <person name="Jiang Y."/>
        </authorList>
    </citation>
    <scope>NUCLEOTIDE SEQUENCE</scope>
    <source>
        <strain evidence="7">PKUAC-SCTA174</strain>
    </source>
</reference>
<dbReference type="EMBL" id="CP113797">
    <property type="protein sequence ID" value="WAL59759.1"/>
    <property type="molecule type" value="Genomic_DNA"/>
</dbReference>
<dbReference type="InterPro" id="IPR028896">
    <property type="entry name" value="GcvT/YgfZ/DmdA"/>
</dbReference>
<evidence type="ECO:0000259" key="4">
    <source>
        <dbReference type="Pfam" id="PF07992"/>
    </source>
</evidence>
<dbReference type="InterPro" id="IPR023753">
    <property type="entry name" value="FAD/NAD-binding_dom"/>
</dbReference>
<dbReference type="InterPro" id="IPR006222">
    <property type="entry name" value="GCVT_N"/>
</dbReference>
<keyword evidence="8" id="KW-1185">Reference proteome</keyword>
<evidence type="ECO:0000313" key="8">
    <source>
        <dbReference type="Proteomes" id="UP001163152"/>
    </source>
</evidence>
<evidence type="ECO:0000313" key="7">
    <source>
        <dbReference type="EMBL" id="WAL59759.1"/>
    </source>
</evidence>
<dbReference type="InterPro" id="IPR042204">
    <property type="entry name" value="2Fe-2S-bd_N"/>
</dbReference>
<evidence type="ECO:0000259" key="3">
    <source>
        <dbReference type="Pfam" id="PF01571"/>
    </source>
</evidence>
<dbReference type="AlphaFoldDB" id="A0A9E8ZD80"/>
<dbReference type="KEGG" id="tsin:OXH18_21695"/>
<evidence type="ECO:0000256" key="2">
    <source>
        <dbReference type="ARBA" id="ARBA00023002"/>
    </source>
</evidence>
<feature type="domain" description="FAD/NAD(P)-binding" evidence="4">
    <location>
        <begin position="165"/>
        <end position="448"/>
    </location>
</feature>
<dbReference type="SUPFAM" id="SSF103025">
    <property type="entry name" value="Folate-binding domain"/>
    <property type="match status" value="1"/>
</dbReference>
<dbReference type="Pfam" id="PF01571">
    <property type="entry name" value="GCV_T"/>
    <property type="match status" value="1"/>
</dbReference>
<dbReference type="SUPFAM" id="SSF101790">
    <property type="entry name" value="Aminomethyltransferase beta-barrel domain"/>
    <property type="match status" value="1"/>
</dbReference>
<dbReference type="Pfam" id="PF17806">
    <property type="entry name" value="SO_alpha_A3"/>
    <property type="match status" value="1"/>
</dbReference>
<keyword evidence="2" id="KW-0560">Oxidoreductase</keyword>
<name>A0A9E8ZD80_9CYAN</name>
<evidence type="ECO:0000256" key="1">
    <source>
        <dbReference type="ARBA" id="ARBA00008609"/>
    </source>
</evidence>
<accession>A0A9E8ZD80</accession>
<dbReference type="InterPro" id="IPR041117">
    <property type="entry name" value="SoxA_A3"/>
</dbReference>
<feature type="domain" description="GCVT N-terminal" evidence="3">
    <location>
        <begin position="606"/>
        <end position="874"/>
    </location>
</feature>
<dbReference type="RefSeq" id="WP_268609553.1">
    <property type="nucleotide sequence ID" value="NZ_CP113797.1"/>
</dbReference>
<dbReference type="GO" id="GO:0016491">
    <property type="term" value="F:oxidoreductase activity"/>
    <property type="evidence" value="ECO:0007669"/>
    <property type="project" value="UniProtKB-KW"/>
</dbReference>
<proteinExistence type="inferred from homology"/>
<dbReference type="InterPro" id="IPR027266">
    <property type="entry name" value="TrmE/GcvT-like"/>
</dbReference>
<dbReference type="Gene3D" id="1.10.10.1100">
    <property type="entry name" value="BFD-like [2Fe-2S]-binding domain"/>
    <property type="match status" value="1"/>
</dbReference>
<dbReference type="Gene3D" id="3.30.1360.120">
    <property type="entry name" value="Probable tRNA modification gtpase trme, domain 1"/>
    <property type="match status" value="1"/>
</dbReference>
<dbReference type="Gene3D" id="3.10.20.440">
    <property type="entry name" value="2Fe-2S iron-sulphur cluster binding domain, sarcosine oxidase, alpha subunit, N-terminal domain"/>
    <property type="match status" value="1"/>
</dbReference>
<sequence length="993" mass="109199">MNYRLSPILGEWIDRTQTITFTFEGRTYSGYQGDTITSALYAAGQRILGRSFKYHRPRSVLSLANHDVNVLMQDGQRLNIRADVTPLEAGMNLTTVNTFGGVMGDRASVIDFFAAFLPVGFYYKAFHNKKLFPFWERQIRRMTGLGQVDVTTPHLRTAKRYDFCDVLVIGAGISGLSAALAAAEAGAEVVIVDENARAGGAGSYQIGDRPESNPASVTLTMHLVAAVTSHPNIRLYTETIAAAYYADHWVPLVRREYLVKMRAKAVIVASGAYEQPAVFRNNDLPGVMLSSATQRLIYRYAVKPMHRAVVLTANQDGYRAALDLVFQGIEVKAIVELRSQPSATEALIQKIRSCNIPILVGYCIYEARSNPANDGVSAAVVCPLDWNGNPQLAACQSIACDGILMSVGWAPAANLLYQAGARMSFDTALQQFVPTTLPTGVFACGRVNGVFAVDQKRVDGQRAGIAAVQSFNDRSIVRATTESLSSATEVDTWDELMGSPSHPYPIFAHPQSKNFVDFDEDLQLKDFLNAYQEGFDNIELLKRYTTVGMGPSQGKHSNMNALRILARITGKTPDEVGTTTARPFFHPIPMSHLAGRRFMPERTTPLHDRHTALNAKFMPVGLWQRPEYYQQADKHQDECVRSEVQAVRTRVGLIDVGTLGKLEIWGTDAAEFLERVYTGRFQNQKIGMTRYAVMLDEAGTVMDDGVVARLAAEQFYFTTTTAGATVIYRELTRLNTVWQLDCGLVNLTGARSAINLAGPYARQVLAQLTDLDLSVANFPYLAVREAEVAGIAAVLMRVGFVGEWGYEIHVAAEAVPALWDALMAAGADYGIQPFGVAAQRLLRLEKGHLIIGQDTDGLTTPIAANLNWAVKLDKPFFVGQRSLQILRQKSPKQVLVGFVLEVDDHPTPPQECQLILEQGEIAGRITSVAFSPTLQRYIGLAYMPPNLAEVGTRFVIRCSDRATIGAIVHPIPFYDPNNARQKEPIASQQEVMA</sequence>
<dbReference type="Gene3D" id="3.50.50.60">
    <property type="entry name" value="FAD/NAD(P)-binding domain"/>
    <property type="match status" value="1"/>
</dbReference>
<dbReference type="SUPFAM" id="SSF51905">
    <property type="entry name" value="FAD/NAD(P)-binding domain"/>
    <property type="match status" value="1"/>
</dbReference>
<dbReference type="PRINTS" id="PR00469">
    <property type="entry name" value="PNDRDTASEII"/>
</dbReference>
<feature type="domain" description="Aminomethyltransferase C-terminal" evidence="5">
    <location>
        <begin position="895"/>
        <end position="975"/>
    </location>
</feature>
<evidence type="ECO:0000259" key="5">
    <source>
        <dbReference type="Pfam" id="PF08669"/>
    </source>
</evidence>
<gene>
    <name evidence="7" type="ORF">OXH18_21695</name>
</gene>
<dbReference type="PANTHER" id="PTHR43757">
    <property type="entry name" value="AMINOMETHYLTRANSFERASE"/>
    <property type="match status" value="1"/>
</dbReference>
<dbReference type="Pfam" id="PF13510">
    <property type="entry name" value="Fer2_4"/>
    <property type="match status" value="1"/>
</dbReference>
<dbReference type="Pfam" id="PF08669">
    <property type="entry name" value="GCV_T_C"/>
    <property type="match status" value="1"/>
</dbReference>
<feature type="domain" description="SoxA A3" evidence="6">
    <location>
        <begin position="512"/>
        <end position="595"/>
    </location>
</feature>
<dbReference type="PANTHER" id="PTHR43757:SF2">
    <property type="entry name" value="AMINOMETHYLTRANSFERASE, MITOCHONDRIAL"/>
    <property type="match status" value="1"/>
</dbReference>
<dbReference type="InterPro" id="IPR013977">
    <property type="entry name" value="GcvT_C"/>
</dbReference>
<dbReference type="PRINTS" id="PR00368">
    <property type="entry name" value="FADPNR"/>
</dbReference>
<comment type="similarity">
    <text evidence="1">Belongs to the GcvT family.</text>
</comment>
<organism evidence="7 8">
    <name type="scientific">Thermocoleostomius sinensis A174</name>
    <dbReference type="NCBI Taxonomy" id="2016057"/>
    <lineage>
        <taxon>Bacteria</taxon>
        <taxon>Bacillati</taxon>
        <taxon>Cyanobacteriota</taxon>
        <taxon>Cyanophyceae</taxon>
        <taxon>Oculatellales</taxon>
        <taxon>Oculatellaceae</taxon>
        <taxon>Thermocoleostomius</taxon>
    </lineage>
</organism>
<dbReference type="InterPro" id="IPR029043">
    <property type="entry name" value="GcvT/YgfZ_C"/>
</dbReference>
<evidence type="ECO:0000259" key="6">
    <source>
        <dbReference type="Pfam" id="PF17806"/>
    </source>
</evidence>
<dbReference type="InterPro" id="IPR041854">
    <property type="entry name" value="BFD-like_2Fe2S-bd_dom_sf"/>
</dbReference>
<dbReference type="Pfam" id="PF07992">
    <property type="entry name" value="Pyr_redox_2"/>
    <property type="match status" value="1"/>
</dbReference>
<protein>
    <submittedName>
        <fullName evidence="7">2Fe-2S iron-sulfur cluster-binding protein</fullName>
    </submittedName>
</protein>
<dbReference type="Proteomes" id="UP001163152">
    <property type="component" value="Chromosome"/>
</dbReference>